<dbReference type="PROSITE" id="PS51257">
    <property type="entry name" value="PROKAR_LIPOPROTEIN"/>
    <property type="match status" value="1"/>
</dbReference>
<dbReference type="OrthoDB" id="1443059at2"/>
<dbReference type="Pfam" id="PF23951">
    <property type="entry name" value="DUF7282"/>
    <property type="match status" value="4"/>
</dbReference>
<evidence type="ECO:0000313" key="3">
    <source>
        <dbReference type="EMBL" id="SMO56849.1"/>
    </source>
</evidence>
<feature type="domain" description="DUF7282" evidence="2">
    <location>
        <begin position="388"/>
        <end position="502"/>
    </location>
</feature>
<dbReference type="EMBL" id="FXTP01000005">
    <property type="protein sequence ID" value="SMO56849.1"/>
    <property type="molecule type" value="Genomic_DNA"/>
</dbReference>
<accession>A0A521CBN4</accession>
<feature type="signal peptide" evidence="1">
    <location>
        <begin position="1"/>
        <end position="18"/>
    </location>
</feature>
<keyword evidence="1" id="KW-0732">Signal</keyword>
<dbReference type="Proteomes" id="UP000317557">
    <property type="component" value="Unassembled WGS sequence"/>
</dbReference>
<organism evidence="3 4">
    <name type="scientific">Gracilimonas mengyeensis</name>
    <dbReference type="NCBI Taxonomy" id="1302730"/>
    <lineage>
        <taxon>Bacteria</taxon>
        <taxon>Pseudomonadati</taxon>
        <taxon>Balneolota</taxon>
        <taxon>Balneolia</taxon>
        <taxon>Balneolales</taxon>
        <taxon>Balneolaceae</taxon>
        <taxon>Gracilimonas</taxon>
    </lineage>
</organism>
<evidence type="ECO:0000259" key="2">
    <source>
        <dbReference type="Pfam" id="PF23951"/>
    </source>
</evidence>
<feature type="domain" description="DUF7282" evidence="2">
    <location>
        <begin position="155"/>
        <end position="265"/>
    </location>
</feature>
<dbReference type="InterPro" id="IPR055706">
    <property type="entry name" value="Slg1/2_DUF7282"/>
</dbReference>
<dbReference type="AlphaFoldDB" id="A0A521CBN4"/>
<reference evidence="3 4" key="1">
    <citation type="submission" date="2017-05" db="EMBL/GenBank/DDBJ databases">
        <authorList>
            <person name="Varghese N."/>
            <person name="Submissions S."/>
        </authorList>
    </citation>
    <scope>NUCLEOTIDE SEQUENCE [LARGE SCALE GENOMIC DNA]</scope>
    <source>
        <strain evidence="3 4">DSM 21985</strain>
    </source>
</reference>
<protein>
    <recommendedName>
        <fullName evidence="2">DUF7282 domain-containing protein</fullName>
    </recommendedName>
</protein>
<evidence type="ECO:0000313" key="4">
    <source>
        <dbReference type="Proteomes" id="UP000317557"/>
    </source>
</evidence>
<sequence length="503" mass="54268">MKLFRKIFLITMVATTFAACSSNSNSPMDDEDPFMPTVETNTQGTMDGNQVTISSVESPEDGWIVIHRSNAEVNGPQVPEIIGKAMVDAGSNSDVTIQLEEGVANDETLWAMLHEDTGTAGEYEFDGQNDLDLPVTFEEEIVMSSFMITQTDPVIMAMDQVNKGNIFTVSVDAAEDGWIVIHGPNASNDGPQIPEIIGKAPVTAGSNQNVEIVLNEDAEVSAGDNLFPMLHYDTGETGAYEFDGENGLDLPVMFEGNIVLESFEVQPNTSTLMAEDQVVENNSITVDVNSNTDGWVVVHRSNAEGNGPQIPEIIGKAPIQEGMNTDVEITFAEGEVVEDGEQLWPMVHYDTGEMGAYEFDGVNPHDQPVITADGILMTNITVSGSAAPSVMVSDQMVENGMITIDEAMTSQIGFVVLHRDTGEDTPVVPASIGHGQVYTGQNTDLMIELNDGETLETGDKVWAMLHIDNGTIGSYDFDGSEGSDDPPVFDAFDDIVMVQFTIQ</sequence>
<gene>
    <name evidence="3" type="ORF">SAMN06265219_10525</name>
</gene>
<proteinExistence type="predicted"/>
<feature type="domain" description="DUF7282" evidence="2">
    <location>
        <begin position="271"/>
        <end position="382"/>
    </location>
</feature>
<feature type="chain" id="PRO_5022192712" description="DUF7282 domain-containing protein" evidence="1">
    <location>
        <begin position="19"/>
        <end position="503"/>
    </location>
</feature>
<feature type="domain" description="DUF7282" evidence="2">
    <location>
        <begin position="37"/>
        <end position="148"/>
    </location>
</feature>
<keyword evidence="4" id="KW-1185">Reference proteome</keyword>
<evidence type="ECO:0000256" key="1">
    <source>
        <dbReference type="SAM" id="SignalP"/>
    </source>
</evidence>
<dbReference type="RefSeq" id="WP_142453857.1">
    <property type="nucleotide sequence ID" value="NZ_FXTP01000005.1"/>
</dbReference>
<name>A0A521CBN4_9BACT</name>